<evidence type="ECO:0000313" key="2">
    <source>
        <dbReference type="EMBL" id="CAG1841491.1"/>
    </source>
</evidence>
<feature type="compositionally biased region" description="Low complexity" evidence="1">
    <location>
        <begin position="182"/>
        <end position="205"/>
    </location>
</feature>
<accession>A0A804IM61</accession>
<dbReference type="InParanoid" id="A0A804IM61"/>
<dbReference type="OrthoDB" id="10418736at2759"/>
<dbReference type="EnsemblPlants" id="Ma04_t07590.1">
    <property type="protein sequence ID" value="Ma04_p07590.1"/>
    <property type="gene ID" value="Ma04_g07590"/>
</dbReference>
<proteinExistence type="predicted"/>
<dbReference type="EMBL" id="HG996469">
    <property type="protein sequence ID" value="CAG1841491.1"/>
    <property type="molecule type" value="Genomic_DNA"/>
</dbReference>
<dbReference type="AlphaFoldDB" id="A0A804IM61"/>
<dbReference type="Proteomes" id="UP000012960">
    <property type="component" value="Unplaced"/>
</dbReference>
<keyword evidence="4" id="KW-1185">Reference proteome</keyword>
<feature type="region of interest" description="Disordered" evidence="1">
    <location>
        <begin position="158"/>
        <end position="205"/>
    </location>
</feature>
<evidence type="ECO:0000313" key="3">
    <source>
        <dbReference type="EnsemblPlants" id="Ma04_p07590.1"/>
    </source>
</evidence>
<dbReference type="Gramene" id="Ma04_t07590.1">
    <property type="protein sequence ID" value="Ma04_p07590.1"/>
    <property type="gene ID" value="Ma04_g07590"/>
</dbReference>
<name>A0A804IM61_MUSAM</name>
<evidence type="ECO:0000256" key="1">
    <source>
        <dbReference type="SAM" id="MobiDB-lite"/>
    </source>
</evidence>
<sequence>MATHLFLAFPSALRGGRLLRPERPSLYRLREPTTPTCRRHCKDSSSMWPLQLLVPAGYTGQTPSALQYFCCHKLRGINCCLSTEVGEVQSPQLMVASGIADTNISRPYLARSPGGDLKFAATSSLQKEDMSRMARLPRSTLEFASRSLVEGKADECADCRDGTIDNESDVKTPPADNHSKDSPSSGGEGSPPAASPEGASGPAAP</sequence>
<protein>
    <submittedName>
        <fullName evidence="2">(wild Malaysian banana) hypothetical protein</fullName>
    </submittedName>
</protein>
<evidence type="ECO:0000313" key="4">
    <source>
        <dbReference type="Proteomes" id="UP000012960"/>
    </source>
</evidence>
<reference evidence="2" key="1">
    <citation type="submission" date="2021-03" db="EMBL/GenBank/DDBJ databases">
        <authorList>
            <consortium name="Genoscope - CEA"/>
            <person name="William W."/>
        </authorList>
    </citation>
    <scope>NUCLEOTIDE SEQUENCE</scope>
    <source>
        <strain evidence="2">Doubled-haploid Pahang</strain>
    </source>
</reference>
<gene>
    <name evidence="2" type="ORF">GSMUA_112860.1</name>
</gene>
<organism evidence="3 4">
    <name type="scientific">Musa acuminata subsp. malaccensis</name>
    <name type="common">Wild banana</name>
    <name type="synonym">Musa malaccensis</name>
    <dbReference type="NCBI Taxonomy" id="214687"/>
    <lineage>
        <taxon>Eukaryota</taxon>
        <taxon>Viridiplantae</taxon>
        <taxon>Streptophyta</taxon>
        <taxon>Embryophyta</taxon>
        <taxon>Tracheophyta</taxon>
        <taxon>Spermatophyta</taxon>
        <taxon>Magnoliopsida</taxon>
        <taxon>Liliopsida</taxon>
        <taxon>Zingiberales</taxon>
        <taxon>Musaceae</taxon>
        <taxon>Musa</taxon>
    </lineage>
</organism>
<reference evidence="3" key="2">
    <citation type="submission" date="2021-05" db="UniProtKB">
        <authorList>
            <consortium name="EnsemblPlants"/>
        </authorList>
    </citation>
    <scope>IDENTIFICATION</scope>
    <source>
        <strain evidence="3">subsp. malaccensis</strain>
    </source>
</reference>